<protein>
    <recommendedName>
        <fullName evidence="1">Putative exodeoxyribonuclease 8 PDDEXK-like domain-containing protein</fullName>
    </recommendedName>
</protein>
<dbReference type="GeneID" id="35865869"/>
<dbReference type="AlphaFoldDB" id="A0A2I1IMS8"/>
<keyword evidence="3" id="KW-1185">Reference proteome</keyword>
<dbReference type="Proteomes" id="UP000235122">
    <property type="component" value="Unassembled WGS sequence"/>
</dbReference>
<proteinExistence type="predicted"/>
<dbReference type="EMBL" id="PKKO01000003">
    <property type="protein sequence ID" value="PKY72392.1"/>
    <property type="molecule type" value="Genomic_DNA"/>
</dbReference>
<accession>A0A2I1IMS8</accession>
<dbReference type="Pfam" id="PF12684">
    <property type="entry name" value="DUF3799"/>
    <property type="match status" value="1"/>
</dbReference>
<evidence type="ECO:0000313" key="3">
    <source>
        <dbReference type="Proteomes" id="UP000235122"/>
    </source>
</evidence>
<comment type="caution">
    <text evidence="2">The sequence shown here is derived from an EMBL/GenBank/DDBJ whole genome shotgun (WGS) entry which is preliminary data.</text>
</comment>
<dbReference type="Gene3D" id="3.90.320.10">
    <property type="match status" value="1"/>
</dbReference>
<dbReference type="InterPro" id="IPR011604">
    <property type="entry name" value="PDDEXK-like_dom_sf"/>
</dbReference>
<reference evidence="2 3" key="1">
    <citation type="submission" date="2017-12" db="EMBL/GenBank/DDBJ databases">
        <title>Phylogenetic diversity of female urinary microbiome.</title>
        <authorList>
            <person name="Thomas-White K."/>
            <person name="Wolfe A.J."/>
        </authorList>
    </citation>
    <scope>NUCLEOTIDE SEQUENCE [LARGE SCALE GENOMIC DNA]</scope>
    <source>
        <strain evidence="2 3">UMB0402</strain>
    </source>
</reference>
<organism evidence="2 3">
    <name type="scientific">Winkia neuii</name>
    <dbReference type="NCBI Taxonomy" id="33007"/>
    <lineage>
        <taxon>Bacteria</taxon>
        <taxon>Bacillati</taxon>
        <taxon>Actinomycetota</taxon>
        <taxon>Actinomycetes</taxon>
        <taxon>Actinomycetales</taxon>
        <taxon>Actinomycetaceae</taxon>
        <taxon>Winkia</taxon>
    </lineage>
</organism>
<dbReference type="InterPro" id="IPR024432">
    <property type="entry name" value="Put_RecE_PDDEXK-like_dom"/>
</dbReference>
<dbReference type="RefSeq" id="WP_024332456.1">
    <property type="nucleotide sequence ID" value="NZ_JASOXK010000005.1"/>
</dbReference>
<name>A0A2I1IMS8_9ACTO</name>
<evidence type="ECO:0000313" key="2">
    <source>
        <dbReference type="EMBL" id="PKY72392.1"/>
    </source>
</evidence>
<evidence type="ECO:0000259" key="1">
    <source>
        <dbReference type="Pfam" id="PF12684"/>
    </source>
</evidence>
<gene>
    <name evidence="2" type="ORF">CYJ19_05990</name>
</gene>
<sequence>MSEKLKLPPDPGIYSNIPNSEYHADPNSLSSSGAKLLAMPGGPAKFKAKQVIPPVPSEALMFGTAAHAYILEGVKPEVFTKTKTLTSKAAQDRIKDLGDTPLVTAEGWERLQAMKEAVLANPLAARLLQAKGKAEQSIYWKHANGAMLRCRPDWLPCEEDEALGFLPIVDLKTTSDATPAGFRRSCFQLGYHQSAAWYASGLAATNISTNARMVFIAVEKTPPYLVGVYTPSEEALRVGAALNEKAISIWQRCRLFDEWPGLSSGIKQLDIKPYEIPANISNELGETWQL</sequence>
<feature type="domain" description="Putative exodeoxyribonuclease 8 PDDEXK-like" evidence="1">
    <location>
        <begin position="54"/>
        <end position="264"/>
    </location>
</feature>